<evidence type="ECO:0000256" key="1">
    <source>
        <dbReference type="ARBA" id="ARBA00022737"/>
    </source>
</evidence>
<dbReference type="PANTHER" id="PTHR24126:SF14">
    <property type="entry name" value="ANK_REP_REGION DOMAIN-CONTAINING PROTEIN"/>
    <property type="match status" value="1"/>
</dbReference>
<protein>
    <recommendedName>
        <fullName evidence="8">Fungal N-terminal domain-containing protein</fullName>
    </recommendedName>
</protein>
<feature type="repeat" description="ANK" evidence="3">
    <location>
        <begin position="799"/>
        <end position="843"/>
    </location>
</feature>
<evidence type="ECO:0000256" key="3">
    <source>
        <dbReference type="PROSITE-ProRule" id="PRU00023"/>
    </source>
</evidence>
<gene>
    <name evidence="6" type="ORF">TWF694_007838</name>
</gene>
<dbReference type="Gene3D" id="1.25.40.10">
    <property type="entry name" value="Tetratricopeptide repeat domain"/>
    <property type="match status" value="1"/>
</dbReference>
<dbReference type="SUPFAM" id="SSF48452">
    <property type="entry name" value="TPR-like"/>
    <property type="match status" value="1"/>
</dbReference>
<organism evidence="6 7">
    <name type="scientific">Orbilia ellipsospora</name>
    <dbReference type="NCBI Taxonomy" id="2528407"/>
    <lineage>
        <taxon>Eukaryota</taxon>
        <taxon>Fungi</taxon>
        <taxon>Dikarya</taxon>
        <taxon>Ascomycota</taxon>
        <taxon>Pezizomycotina</taxon>
        <taxon>Orbiliomycetes</taxon>
        <taxon>Orbiliales</taxon>
        <taxon>Orbiliaceae</taxon>
        <taxon>Orbilia</taxon>
    </lineage>
</organism>
<dbReference type="Proteomes" id="UP001365542">
    <property type="component" value="Unassembled WGS sequence"/>
</dbReference>
<accession>A0AAV9XJD9</accession>
<evidence type="ECO:0000313" key="7">
    <source>
        <dbReference type="Proteomes" id="UP001365542"/>
    </source>
</evidence>
<dbReference type="EMBL" id="JAVHJO010000003">
    <property type="protein sequence ID" value="KAK6542068.1"/>
    <property type="molecule type" value="Genomic_DNA"/>
</dbReference>
<dbReference type="InterPro" id="IPR011990">
    <property type="entry name" value="TPR-like_helical_dom_sf"/>
</dbReference>
<dbReference type="Pfam" id="PF00023">
    <property type="entry name" value="Ank"/>
    <property type="match status" value="1"/>
</dbReference>
<name>A0AAV9XJD9_9PEZI</name>
<comment type="caution">
    <text evidence="6">The sequence shown here is derived from an EMBL/GenBank/DDBJ whole genome shotgun (WGS) entry which is preliminary data.</text>
</comment>
<dbReference type="SUPFAM" id="SSF48403">
    <property type="entry name" value="Ankyrin repeat"/>
    <property type="match status" value="1"/>
</dbReference>
<dbReference type="PANTHER" id="PTHR24126">
    <property type="entry name" value="ANKYRIN REPEAT, PH AND SEC7 DOMAIN CONTAINING PROTEIN SECG-RELATED"/>
    <property type="match status" value="1"/>
</dbReference>
<evidence type="ECO:0000256" key="2">
    <source>
        <dbReference type="ARBA" id="ARBA00023043"/>
    </source>
</evidence>
<dbReference type="InterPro" id="IPR036770">
    <property type="entry name" value="Ankyrin_rpt-contain_sf"/>
</dbReference>
<feature type="repeat" description="ANK" evidence="3">
    <location>
        <begin position="694"/>
        <end position="726"/>
    </location>
</feature>
<sequence length="867" mass="94732">MDPLSLSASIAGLLSLAIQIGQTVSTLAEALENVDNTISSFRGEIAALTGVLQSISSAFSEPGRHRILEEASHGTGHMGQYWKGVVVTLEHCEGTLRKMSDVLDGVQTSRRTRIFRSFGKHLKLTSEEGVLTLYRQEVQSHTANLQISLQMISVCLSLASDDMNADTSVRLDDLSDDVRNIYRLLDRTRNDLPEPRAGDKVALALVSSSRTVVDDLKTCLGAAELLISDASTLAEKQSVRESAIAASEFFSAAQRRRVQDWINAPTADTISEVSSEGNKAASVDTRSIVGVRATSPVVDRFKPELTAHSEESATEADQDETLSECSDIDSDFKNHLYTAGLQYFKKKDYVRAERFFTKAVQAHGDADSKKSPDGNINQVKFYLAQTLCKQRRWDDALALLITLQSVTPTNPSLKSMEASILHELAVVYFGKGLASKAKEHAKNAASRRRKLHGKKDPRFYESIGLLADICQSQDEPEDAEAYRAFIPQNRKHRYTELHTAVPSQNVDEKEVVVVPPTPTKADDSEEEPVGPLVAPLSRSASCSQPSTSVSRSTSFASRVVSSPLTQYSDFSAFRKNSDAYIPPRVNTFELDSFDPLTKTTSPPDTNPATDPNNNNSSGGQTQELKEFLEVFRQVGQYQMLGWKDKAVKIAIDYYKTFSESGKYKLVSRYMDNISWRCLERNILEGLSSLASTGHGFSALHFFSLLGVSNIVALLLERKADIAAKAGSIFGYTQANGERKRGGKFSGLARSLSRSSIGAINIGGETQWTALHFAAAYSGDPETIKLLVERGSGVEDKAGKGYTPLLLATRKAALDMERYLDHSMDLAAIEVLVDCGADVAALDDDGLGITAHAHCMKSGELATYLFSL</sequence>
<keyword evidence="7" id="KW-1185">Reference proteome</keyword>
<evidence type="ECO:0008006" key="8">
    <source>
        <dbReference type="Google" id="ProtNLM"/>
    </source>
</evidence>
<dbReference type="Gene3D" id="1.25.40.20">
    <property type="entry name" value="Ankyrin repeat-containing domain"/>
    <property type="match status" value="1"/>
</dbReference>
<keyword evidence="1" id="KW-0677">Repeat</keyword>
<feature type="compositionally biased region" description="Low complexity" evidence="4">
    <location>
        <begin position="541"/>
        <end position="555"/>
    </location>
</feature>
<dbReference type="PROSITE" id="PS50088">
    <property type="entry name" value="ANK_REPEAT"/>
    <property type="match status" value="2"/>
</dbReference>
<evidence type="ECO:0000256" key="5">
    <source>
        <dbReference type="SAM" id="SignalP"/>
    </source>
</evidence>
<evidence type="ECO:0000313" key="6">
    <source>
        <dbReference type="EMBL" id="KAK6542068.1"/>
    </source>
</evidence>
<dbReference type="AlphaFoldDB" id="A0AAV9XJD9"/>
<feature type="chain" id="PRO_5043440842" description="Fungal N-terminal domain-containing protein" evidence="5">
    <location>
        <begin position="24"/>
        <end position="867"/>
    </location>
</feature>
<keyword evidence="5" id="KW-0732">Signal</keyword>
<dbReference type="SMART" id="SM00248">
    <property type="entry name" value="ANK"/>
    <property type="match status" value="3"/>
</dbReference>
<keyword evidence="2 3" id="KW-0040">ANK repeat</keyword>
<reference evidence="6 7" key="1">
    <citation type="submission" date="2019-10" db="EMBL/GenBank/DDBJ databases">
        <authorList>
            <person name="Palmer J.M."/>
        </authorList>
    </citation>
    <scope>NUCLEOTIDE SEQUENCE [LARGE SCALE GENOMIC DNA]</scope>
    <source>
        <strain evidence="6 7">TWF694</strain>
    </source>
</reference>
<dbReference type="InterPro" id="IPR002110">
    <property type="entry name" value="Ankyrin_rpt"/>
</dbReference>
<feature type="region of interest" description="Disordered" evidence="4">
    <location>
        <begin position="516"/>
        <end position="555"/>
    </location>
</feature>
<feature type="region of interest" description="Disordered" evidence="4">
    <location>
        <begin position="591"/>
        <end position="620"/>
    </location>
</feature>
<feature type="compositionally biased region" description="Low complexity" evidence="4">
    <location>
        <begin position="599"/>
        <end position="617"/>
    </location>
</feature>
<feature type="signal peptide" evidence="5">
    <location>
        <begin position="1"/>
        <end position="23"/>
    </location>
</feature>
<proteinExistence type="predicted"/>
<evidence type="ECO:0000256" key="4">
    <source>
        <dbReference type="SAM" id="MobiDB-lite"/>
    </source>
</evidence>